<sequence length="85" mass="10019">MWELILGNMKSRCSMNLEYSAQYCFPIIVNSFQKAPAIKKKKKYGSEHYPQGNLKLSHTCEVYFLKRKPFFSDMNKKHIEPNILS</sequence>
<protein>
    <submittedName>
        <fullName evidence="1">Uncharacterized protein</fullName>
    </submittedName>
</protein>
<organism evidence="1 2">
    <name type="scientific">Lactuca virosa</name>
    <dbReference type="NCBI Taxonomy" id="75947"/>
    <lineage>
        <taxon>Eukaryota</taxon>
        <taxon>Viridiplantae</taxon>
        <taxon>Streptophyta</taxon>
        <taxon>Embryophyta</taxon>
        <taxon>Tracheophyta</taxon>
        <taxon>Spermatophyta</taxon>
        <taxon>Magnoliopsida</taxon>
        <taxon>eudicotyledons</taxon>
        <taxon>Gunneridae</taxon>
        <taxon>Pentapetalae</taxon>
        <taxon>asterids</taxon>
        <taxon>campanulids</taxon>
        <taxon>Asterales</taxon>
        <taxon>Asteraceae</taxon>
        <taxon>Cichorioideae</taxon>
        <taxon>Cichorieae</taxon>
        <taxon>Lactucinae</taxon>
        <taxon>Lactuca</taxon>
    </lineage>
</organism>
<gene>
    <name evidence="1" type="ORF">LVIROSA_LOCUS26882</name>
</gene>
<comment type="caution">
    <text evidence="1">The sequence shown here is derived from an EMBL/GenBank/DDBJ whole genome shotgun (WGS) entry which is preliminary data.</text>
</comment>
<evidence type="ECO:0000313" key="2">
    <source>
        <dbReference type="Proteomes" id="UP001157418"/>
    </source>
</evidence>
<accession>A0AAU9NSV1</accession>
<name>A0AAU9NSV1_9ASTR</name>
<dbReference type="Proteomes" id="UP001157418">
    <property type="component" value="Unassembled WGS sequence"/>
</dbReference>
<reference evidence="1 2" key="1">
    <citation type="submission" date="2022-01" db="EMBL/GenBank/DDBJ databases">
        <authorList>
            <person name="Xiong W."/>
            <person name="Schranz E."/>
        </authorList>
    </citation>
    <scope>NUCLEOTIDE SEQUENCE [LARGE SCALE GENOMIC DNA]</scope>
</reference>
<evidence type="ECO:0000313" key="1">
    <source>
        <dbReference type="EMBL" id="CAH1440769.1"/>
    </source>
</evidence>
<dbReference type="AlphaFoldDB" id="A0AAU9NSV1"/>
<proteinExistence type="predicted"/>
<keyword evidence="2" id="KW-1185">Reference proteome</keyword>
<dbReference type="EMBL" id="CAKMRJ010005412">
    <property type="protein sequence ID" value="CAH1440769.1"/>
    <property type="molecule type" value="Genomic_DNA"/>
</dbReference>